<dbReference type="InterPro" id="IPR051829">
    <property type="entry name" value="Multiheme_Cytochr_ET"/>
</dbReference>
<proteinExistence type="predicted"/>
<name>A0A1T4L3G7_9FIRM</name>
<dbReference type="RefSeq" id="WP_078809515.1">
    <property type="nucleotide sequence ID" value="NZ_FUWM01000007.1"/>
</dbReference>
<accession>A0A1T4L3G7</accession>
<dbReference type="Gene3D" id="1.10.287.3080">
    <property type="match status" value="1"/>
</dbReference>
<keyword evidence="1" id="KW-0732">Signal</keyword>
<dbReference type="AlphaFoldDB" id="A0A1T4L3G7"/>
<evidence type="ECO:0000313" key="3">
    <source>
        <dbReference type="EMBL" id="SJZ49282.1"/>
    </source>
</evidence>
<dbReference type="SUPFAM" id="SSF48695">
    <property type="entry name" value="Multiheme cytochromes"/>
    <property type="match status" value="1"/>
</dbReference>
<dbReference type="EMBL" id="FUWM01000007">
    <property type="protein sequence ID" value="SJZ49282.1"/>
    <property type="molecule type" value="Genomic_DNA"/>
</dbReference>
<dbReference type="OrthoDB" id="9814800at2"/>
<dbReference type="InterPro" id="IPR003321">
    <property type="entry name" value="Cyt_c552"/>
</dbReference>
<dbReference type="PANTHER" id="PTHR35038">
    <property type="entry name" value="DISSIMILATORY SULFITE REDUCTASE SIRA"/>
    <property type="match status" value="1"/>
</dbReference>
<feature type="coiled-coil region" evidence="2">
    <location>
        <begin position="154"/>
        <end position="188"/>
    </location>
</feature>
<gene>
    <name evidence="3" type="ORF">SAMN02745118_01021</name>
</gene>
<reference evidence="4" key="1">
    <citation type="submission" date="2017-02" db="EMBL/GenBank/DDBJ databases">
        <authorList>
            <person name="Varghese N."/>
            <person name="Submissions S."/>
        </authorList>
    </citation>
    <scope>NUCLEOTIDE SEQUENCE [LARGE SCALE GENOMIC DNA]</scope>
    <source>
        <strain evidence="4">ATCC BAA-73</strain>
    </source>
</reference>
<dbReference type="STRING" id="142842.SAMN02745118_01021"/>
<organism evidence="3 4">
    <name type="scientific">Selenihalanaerobacter shriftii</name>
    <dbReference type="NCBI Taxonomy" id="142842"/>
    <lineage>
        <taxon>Bacteria</taxon>
        <taxon>Bacillati</taxon>
        <taxon>Bacillota</taxon>
        <taxon>Clostridia</taxon>
        <taxon>Halanaerobiales</taxon>
        <taxon>Halobacteroidaceae</taxon>
        <taxon>Selenihalanaerobacter</taxon>
    </lineage>
</organism>
<dbReference type="Gene3D" id="1.20.140.10">
    <property type="entry name" value="Butyryl-CoA Dehydrogenase, subunit A, domain 3"/>
    <property type="match status" value="1"/>
</dbReference>
<dbReference type="CDD" id="cd08168">
    <property type="entry name" value="Cytochrom_C3"/>
    <property type="match status" value="1"/>
</dbReference>
<evidence type="ECO:0000313" key="4">
    <source>
        <dbReference type="Proteomes" id="UP000190625"/>
    </source>
</evidence>
<dbReference type="GO" id="GO:0042279">
    <property type="term" value="F:nitrite reductase (cytochrome, ammonia-forming) activity"/>
    <property type="evidence" value="ECO:0007669"/>
    <property type="project" value="InterPro"/>
</dbReference>
<evidence type="ECO:0000256" key="2">
    <source>
        <dbReference type="SAM" id="Coils"/>
    </source>
</evidence>
<dbReference type="InterPro" id="IPR036280">
    <property type="entry name" value="Multihaem_cyt_sf"/>
</dbReference>
<dbReference type="Proteomes" id="UP000190625">
    <property type="component" value="Unassembled WGS sequence"/>
</dbReference>
<keyword evidence="4" id="KW-1185">Reference proteome</keyword>
<evidence type="ECO:0000256" key="1">
    <source>
        <dbReference type="ARBA" id="ARBA00022729"/>
    </source>
</evidence>
<dbReference type="Pfam" id="PF02335">
    <property type="entry name" value="Cytochrom_C552"/>
    <property type="match status" value="1"/>
</dbReference>
<keyword evidence="2" id="KW-0175">Coiled coil</keyword>
<dbReference type="GO" id="GO:0042597">
    <property type="term" value="C:periplasmic space"/>
    <property type="evidence" value="ECO:0007669"/>
    <property type="project" value="InterPro"/>
</dbReference>
<sequence length="229" mass="26588">MKKSNLLLICLLIMIIITLFSQLGFAEGNSDRCKRCHDEIKENWEESTHEARGIDCLSCHQTNMKVQQPKEQLCISCHSADSKQTKEKTRMPQQEMVKGTGGFGIKESAPSLMYASGVACIDCHMPKEHDHIFEIDTNEDEPVACISCHTGFQLNDMQRQIDRWQKETNNLMKKVEKLLKEKKVLRNRKLYQRAEFNYKFIKQDGSEGVHNPEYTQELLEVTYQMLKKL</sequence>
<protein>
    <submittedName>
        <fullName evidence="3">Cytochrome c3</fullName>
    </submittedName>
</protein>